<evidence type="ECO:0000256" key="4">
    <source>
        <dbReference type="ARBA" id="ARBA00022840"/>
    </source>
</evidence>
<evidence type="ECO:0000259" key="6">
    <source>
        <dbReference type="PROSITE" id="PS50893"/>
    </source>
</evidence>
<dbReference type="KEGG" id="rpc:RPC_1933"/>
<dbReference type="InterPro" id="IPR003593">
    <property type="entry name" value="AAA+_ATPase"/>
</dbReference>
<dbReference type="Gene3D" id="3.40.50.300">
    <property type="entry name" value="P-loop containing nucleotide triphosphate hydrolases"/>
    <property type="match status" value="1"/>
</dbReference>
<dbReference type="PANTHER" id="PTHR42788">
    <property type="entry name" value="TAURINE IMPORT ATP-BINDING PROTEIN-RELATED"/>
    <property type="match status" value="1"/>
</dbReference>
<dbReference type="GO" id="GO:0005524">
    <property type="term" value="F:ATP binding"/>
    <property type="evidence" value="ECO:0007669"/>
    <property type="project" value="UniProtKB-KW"/>
</dbReference>
<comment type="function">
    <text evidence="5">Involved in beta-(1--&gt;2)glucan export. Transmembrane domains (TMD) form a pore in the inner membrane and the ATP-binding domain (NBD) is responsible for energy generation.</text>
</comment>
<keyword evidence="2" id="KW-0813">Transport</keyword>
<name>Q217E6_RHOPB</name>
<reference evidence="7" key="1">
    <citation type="submission" date="2006-03" db="EMBL/GenBank/DDBJ databases">
        <title>Complete sequence of Rhodopseudomonas palustris BisB18.</title>
        <authorList>
            <consortium name="US DOE Joint Genome Institute"/>
            <person name="Copeland A."/>
            <person name="Lucas S."/>
            <person name="Lapidus A."/>
            <person name="Barry K."/>
            <person name="Detter J.C."/>
            <person name="Glavina del Rio T."/>
            <person name="Hammon N."/>
            <person name="Israni S."/>
            <person name="Dalin E."/>
            <person name="Tice H."/>
            <person name="Pitluck S."/>
            <person name="Chain P."/>
            <person name="Malfatti S."/>
            <person name="Shin M."/>
            <person name="Vergez L."/>
            <person name="Schmutz J."/>
            <person name="Larimer F."/>
            <person name="Land M."/>
            <person name="Hauser L."/>
            <person name="Pelletier D.A."/>
            <person name="Kyrpides N."/>
            <person name="Anderson I."/>
            <person name="Oda Y."/>
            <person name="Harwood C.S."/>
            <person name="Richardson P."/>
        </authorList>
    </citation>
    <scope>NUCLEOTIDE SEQUENCE [LARGE SCALE GENOMIC DNA]</scope>
    <source>
        <strain evidence="7">BisB18</strain>
    </source>
</reference>
<dbReference type="HOGENOM" id="CLU_000604_1_22_5"/>
<feature type="domain" description="ABC transporter" evidence="6">
    <location>
        <begin position="2"/>
        <end position="223"/>
    </location>
</feature>
<dbReference type="AlphaFoldDB" id="Q217E6"/>
<evidence type="ECO:0000313" key="7">
    <source>
        <dbReference type="EMBL" id="ABD87490.1"/>
    </source>
</evidence>
<dbReference type="PROSITE" id="PS00211">
    <property type="entry name" value="ABC_TRANSPORTER_1"/>
    <property type="match status" value="1"/>
</dbReference>
<dbReference type="OrthoDB" id="9802264at2"/>
<evidence type="ECO:0000256" key="5">
    <source>
        <dbReference type="ARBA" id="ARBA00024722"/>
    </source>
</evidence>
<accession>Q217E6</accession>
<dbReference type="STRING" id="316056.RPC_1933"/>
<dbReference type="InterPro" id="IPR027417">
    <property type="entry name" value="P-loop_NTPase"/>
</dbReference>
<keyword evidence="4" id="KW-0067">ATP-binding</keyword>
<gene>
    <name evidence="7" type="ordered locus">RPC_1933</name>
</gene>
<dbReference type="SMART" id="SM00382">
    <property type="entry name" value="AAA"/>
    <property type="match status" value="1"/>
</dbReference>
<dbReference type="InterPro" id="IPR050166">
    <property type="entry name" value="ABC_transporter_ATP-bind"/>
</dbReference>
<dbReference type="EMBL" id="CP000301">
    <property type="protein sequence ID" value="ABD87490.1"/>
    <property type="molecule type" value="Genomic_DNA"/>
</dbReference>
<sequence length="238" mass="25374">MLRFSDVGFVIDGGLLLASLNLVIAPHDIVVMVGRSGIGKTTALRLAAGLERVSSGALDNSFARTAMVFQEPRLLPWASALDNVALALEGGDRSRLQRRELAAQWLRRLGFDAADLSKHPLQLSGGMQARVAIARALVTKPDLILMDEPFAALDLALRRDLQALTRALCSETGAAVLFVTHDLAEAVCLADRIVVISGAPGTITAELPQRPASSLSEMWSAVAELSRRAEITAAFEPA</sequence>
<dbReference type="PANTHER" id="PTHR42788:SF13">
    <property type="entry name" value="ALIPHATIC SULFONATES IMPORT ATP-BINDING PROTEIN SSUB"/>
    <property type="match status" value="1"/>
</dbReference>
<dbReference type="GO" id="GO:0016887">
    <property type="term" value="F:ATP hydrolysis activity"/>
    <property type="evidence" value="ECO:0007669"/>
    <property type="project" value="InterPro"/>
</dbReference>
<organism evidence="7">
    <name type="scientific">Rhodopseudomonas palustris (strain BisB18)</name>
    <dbReference type="NCBI Taxonomy" id="316056"/>
    <lineage>
        <taxon>Bacteria</taxon>
        <taxon>Pseudomonadati</taxon>
        <taxon>Pseudomonadota</taxon>
        <taxon>Alphaproteobacteria</taxon>
        <taxon>Hyphomicrobiales</taxon>
        <taxon>Nitrobacteraceae</taxon>
        <taxon>Rhodopseudomonas</taxon>
    </lineage>
</organism>
<protein>
    <submittedName>
        <fullName evidence="7">ABC transporter related</fullName>
    </submittedName>
</protein>
<evidence type="ECO:0000256" key="2">
    <source>
        <dbReference type="ARBA" id="ARBA00022448"/>
    </source>
</evidence>
<evidence type="ECO:0000256" key="1">
    <source>
        <dbReference type="ARBA" id="ARBA00005417"/>
    </source>
</evidence>
<dbReference type="InterPro" id="IPR003439">
    <property type="entry name" value="ABC_transporter-like_ATP-bd"/>
</dbReference>
<proteinExistence type="inferred from homology"/>
<keyword evidence="3" id="KW-0547">Nucleotide-binding</keyword>
<dbReference type="InterPro" id="IPR017871">
    <property type="entry name" value="ABC_transporter-like_CS"/>
</dbReference>
<dbReference type="SUPFAM" id="SSF52540">
    <property type="entry name" value="P-loop containing nucleoside triphosphate hydrolases"/>
    <property type="match status" value="1"/>
</dbReference>
<dbReference type="PROSITE" id="PS50893">
    <property type="entry name" value="ABC_TRANSPORTER_2"/>
    <property type="match status" value="1"/>
</dbReference>
<dbReference type="Pfam" id="PF00005">
    <property type="entry name" value="ABC_tran"/>
    <property type="match status" value="1"/>
</dbReference>
<comment type="similarity">
    <text evidence="1">Belongs to the ABC transporter superfamily.</text>
</comment>
<dbReference type="RefSeq" id="WP_011472394.1">
    <property type="nucleotide sequence ID" value="NC_007925.1"/>
</dbReference>
<dbReference type="eggNOG" id="COG1116">
    <property type="taxonomic scope" value="Bacteria"/>
</dbReference>
<evidence type="ECO:0000256" key="3">
    <source>
        <dbReference type="ARBA" id="ARBA00022741"/>
    </source>
</evidence>